<comment type="caution">
    <text evidence="2">The sequence shown here is derived from an EMBL/GenBank/DDBJ whole genome shotgun (WGS) entry which is preliminary data.</text>
</comment>
<feature type="transmembrane region" description="Helical" evidence="1">
    <location>
        <begin position="31"/>
        <end position="53"/>
    </location>
</feature>
<dbReference type="Pfam" id="PF04977">
    <property type="entry name" value="DivIC"/>
    <property type="match status" value="1"/>
</dbReference>
<dbReference type="PANTHER" id="PTHR40027">
    <property type="entry name" value="CELL DIVISION PROTEIN DIVIC"/>
    <property type="match status" value="1"/>
</dbReference>
<dbReference type="RefSeq" id="WP_153496344.1">
    <property type="nucleotide sequence ID" value="NZ_CAXYUY010000010.1"/>
</dbReference>
<evidence type="ECO:0000256" key="1">
    <source>
        <dbReference type="SAM" id="Phobius"/>
    </source>
</evidence>
<evidence type="ECO:0000313" key="2">
    <source>
        <dbReference type="EMBL" id="MQW39680.1"/>
    </source>
</evidence>
<keyword evidence="1" id="KW-1133">Transmembrane helix</keyword>
<gene>
    <name evidence="2" type="ORF">GHI93_07045</name>
</gene>
<dbReference type="PANTHER" id="PTHR40027:SF1">
    <property type="entry name" value="CELL DIVISION PROTEIN DIVIC"/>
    <property type="match status" value="1"/>
</dbReference>
<accession>A0A7X1Z8B2</accession>
<name>A0A7X1Z8B2_9LACT</name>
<evidence type="ECO:0008006" key="4">
    <source>
        <dbReference type="Google" id="ProtNLM"/>
    </source>
</evidence>
<keyword evidence="1" id="KW-0812">Transmembrane</keyword>
<dbReference type="AlphaFoldDB" id="A0A7X1Z8B2"/>
<reference evidence="2 3" key="1">
    <citation type="submission" date="2019-10" db="EMBL/GenBank/DDBJ databases">
        <authorList>
            <person name="Dong K."/>
        </authorList>
    </citation>
    <scope>NUCLEOTIDE SEQUENCE [LARGE SCALE GENOMIC DNA]</scope>
    <source>
        <strain evidence="2 3">DSM 28960</strain>
    </source>
</reference>
<evidence type="ECO:0000313" key="3">
    <source>
        <dbReference type="Proteomes" id="UP000439550"/>
    </source>
</evidence>
<dbReference type="InterPro" id="IPR007060">
    <property type="entry name" value="FtsL/DivIC"/>
</dbReference>
<sequence length="121" mass="13869">MDKQVIRLNNDYTNAKLKEKNQSMPPKRRHLGLILIFAMVAFSLASLSLVHAYQNLQKQLKLEQVAVKTHANLAQDNQTKSQEIQKLKDPDFLAKFARTQGYSQGNEKVFEVPGMQNKENQ</sequence>
<protein>
    <recommendedName>
        <fullName evidence="4">Septum formation initiator family protein</fullName>
    </recommendedName>
</protein>
<dbReference type="EMBL" id="WITJ01000008">
    <property type="protein sequence ID" value="MQW39680.1"/>
    <property type="molecule type" value="Genomic_DNA"/>
</dbReference>
<dbReference type="GO" id="GO:0051301">
    <property type="term" value="P:cell division"/>
    <property type="evidence" value="ECO:0007669"/>
    <property type="project" value="InterPro"/>
</dbReference>
<keyword evidence="1" id="KW-0472">Membrane</keyword>
<dbReference type="InterPro" id="IPR039076">
    <property type="entry name" value="DivIC"/>
</dbReference>
<organism evidence="2 3">
    <name type="scientific">Lactococcus hircilactis</name>
    <dbReference type="NCBI Taxonomy" id="1494462"/>
    <lineage>
        <taxon>Bacteria</taxon>
        <taxon>Bacillati</taxon>
        <taxon>Bacillota</taxon>
        <taxon>Bacilli</taxon>
        <taxon>Lactobacillales</taxon>
        <taxon>Streptococcaceae</taxon>
        <taxon>Lactococcus</taxon>
    </lineage>
</organism>
<dbReference type="OrthoDB" id="2242646at2"/>
<proteinExistence type="predicted"/>
<dbReference type="Proteomes" id="UP000439550">
    <property type="component" value="Unassembled WGS sequence"/>
</dbReference>
<keyword evidence="3" id="KW-1185">Reference proteome</keyword>